<evidence type="ECO:0000313" key="2">
    <source>
        <dbReference type="EMBL" id="GFH19674.1"/>
    </source>
</evidence>
<dbReference type="EMBL" id="BLLF01001500">
    <property type="protein sequence ID" value="GFH19674.1"/>
    <property type="molecule type" value="Genomic_DNA"/>
</dbReference>
<accession>A0A699ZLI5</accession>
<organism evidence="2 3">
    <name type="scientific">Haematococcus lacustris</name>
    <name type="common">Green alga</name>
    <name type="synonym">Haematococcus pluvialis</name>
    <dbReference type="NCBI Taxonomy" id="44745"/>
    <lineage>
        <taxon>Eukaryota</taxon>
        <taxon>Viridiplantae</taxon>
        <taxon>Chlorophyta</taxon>
        <taxon>core chlorophytes</taxon>
        <taxon>Chlorophyceae</taxon>
        <taxon>CS clade</taxon>
        <taxon>Chlamydomonadales</taxon>
        <taxon>Haematococcaceae</taxon>
        <taxon>Haematococcus</taxon>
    </lineage>
</organism>
<keyword evidence="1" id="KW-0175">Coiled coil</keyword>
<proteinExistence type="predicted"/>
<dbReference type="Proteomes" id="UP000485058">
    <property type="component" value="Unassembled WGS sequence"/>
</dbReference>
<name>A0A699ZLI5_HAELA</name>
<protein>
    <submittedName>
        <fullName evidence="2">Uncharacterized protein</fullName>
    </submittedName>
</protein>
<keyword evidence="3" id="KW-1185">Reference proteome</keyword>
<evidence type="ECO:0000256" key="1">
    <source>
        <dbReference type="SAM" id="Coils"/>
    </source>
</evidence>
<reference evidence="2 3" key="1">
    <citation type="submission" date="2020-02" db="EMBL/GenBank/DDBJ databases">
        <title>Draft genome sequence of Haematococcus lacustris strain NIES-144.</title>
        <authorList>
            <person name="Morimoto D."/>
            <person name="Nakagawa S."/>
            <person name="Yoshida T."/>
            <person name="Sawayama S."/>
        </authorList>
    </citation>
    <scope>NUCLEOTIDE SEQUENCE [LARGE SCALE GENOMIC DNA]</scope>
    <source>
        <strain evidence="2 3">NIES-144</strain>
    </source>
</reference>
<sequence>MLSKCSGNSVQSLRAARYPGVALAAKRIIRVASAASRLEPESYCVLGLAHCFEKSDEGKLVDRMVIEPLSASSMECLATGAQTSFKVVAGVTLGTALARDLSQLPAELQSGRFCDTWDVRCEAAARTWTRPHAQDNLMDLVPLGRVRGSFNFSLEDKRVLNLTVEIKDEDNVKQDMSIDVYGRKEKSEAAEAKVAAALSKQEAKEQEQDELDQLLALLVGYSKHLFVPAISLYLHGVLCHTFPHGGIAYQIALYRCKPLEDPSPPEGTVNDCVTQCVRACDYSTDTITECT</sequence>
<evidence type="ECO:0000313" key="3">
    <source>
        <dbReference type="Proteomes" id="UP000485058"/>
    </source>
</evidence>
<feature type="coiled-coil region" evidence="1">
    <location>
        <begin position="187"/>
        <end position="217"/>
    </location>
</feature>
<dbReference type="AlphaFoldDB" id="A0A699ZLI5"/>
<comment type="caution">
    <text evidence="2">The sequence shown here is derived from an EMBL/GenBank/DDBJ whole genome shotgun (WGS) entry which is preliminary data.</text>
</comment>
<gene>
    <name evidence="2" type="ORF">HaLaN_16656</name>
</gene>